<protein>
    <submittedName>
        <fullName evidence="8">Oligosaccharide flippase family protein</fullName>
    </submittedName>
</protein>
<name>A0ABT2K8P0_9RHOB</name>
<keyword evidence="6 7" id="KW-0472">Membrane</keyword>
<evidence type="ECO:0000256" key="4">
    <source>
        <dbReference type="ARBA" id="ARBA00022692"/>
    </source>
</evidence>
<feature type="transmembrane region" description="Helical" evidence="7">
    <location>
        <begin position="240"/>
        <end position="262"/>
    </location>
</feature>
<keyword evidence="3" id="KW-1003">Cell membrane</keyword>
<sequence length="433" mass="46605">MRGSLATVLGFGGAQFLRLASNLVLTRLLVPEAFGLMTLITLLIMGLKLFSDIGIGQSILRSPRGDDQLFLDTAWSLDLIRGAILWVLACVLAVPMANFYDIPQLAQLVPVTATVLLIGGLEPTRVDSATRHLLLGRITAFELFSQFCGIIVMVALAVLTRSVWALVVGQIFASAIRLTLMMRGLPGEPNRFRIDRSAVHELVGFGAWIFVSTVAGYAVSQGDKLVLSKFLSLEMLGIYNIGYFLAAVPVMLGGTLVGRMMIPIYRESPPAESRENFLRLRRFRFLLSGGLIAIGLFLALIGTWLVDLLYDPRYEAAGAVLVLLALAFMPQLITQSYDQIALAMGDSRIFCLVSIARGVLMLACVAVGAALLGLTGAILGQAVAYLLSYPIIAWLARRYDAWDGAHDAVMAAVAAVGAALALWLHANAIAALP</sequence>
<organism evidence="8 9">
    <name type="scientific">Paracoccus maritimus</name>
    <dbReference type="NCBI Taxonomy" id="2933292"/>
    <lineage>
        <taxon>Bacteria</taxon>
        <taxon>Pseudomonadati</taxon>
        <taxon>Pseudomonadota</taxon>
        <taxon>Alphaproteobacteria</taxon>
        <taxon>Rhodobacterales</taxon>
        <taxon>Paracoccaceae</taxon>
        <taxon>Paracoccus</taxon>
    </lineage>
</organism>
<dbReference type="Pfam" id="PF13440">
    <property type="entry name" value="Polysacc_synt_3"/>
    <property type="match status" value="1"/>
</dbReference>
<feature type="transmembrane region" description="Helical" evidence="7">
    <location>
        <begin position="378"/>
        <end position="396"/>
    </location>
</feature>
<feature type="transmembrane region" description="Helical" evidence="7">
    <location>
        <begin position="102"/>
        <end position="121"/>
    </location>
</feature>
<reference evidence="8 9" key="1">
    <citation type="submission" date="2022-04" db="EMBL/GenBank/DDBJ databases">
        <title>Paracoccus sp. YLB-12 draft genome sequence.</title>
        <authorList>
            <person name="Yu L."/>
        </authorList>
    </citation>
    <scope>NUCLEOTIDE SEQUENCE [LARGE SCALE GENOMIC DNA]</scope>
    <source>
        <strain evidence="8 9">YLB-12</strain>
    </source>
</reference>
<feature type="transmembrane region" description="Helical" evidence="7">
    <location>
        <begin position="75"/>
        <end position="96"/>
    </location>
</feature>
<dbReference type="PANTHER" id="PTHR30250">
    <property type="entry name" value="PST FAMILY PREDICTED COLANIC ACID TRANSPORTER"/>
    <property type="match status" value="1"/>
</dbReference>
<evidence type="ECO:0000256" key="3">
    <source>
        <dbReference type="ARBA" id="ARBA00022475"/>
    </source>
</evidence>
<gene>
    <name evidence="8" type="ORF">MU516_07700</name>
</gene>
<accession>A0ABT2K8P0</accession>
<feature type="transmembrane region" description="Helical" evidence="7">
    <location>
        <begin position="283"/>
        <end position="305"/>
    </location>
</feature>
<evidence type="ECO:0000313" key="8">
    <source>
        <dbReference type="EMBL" id="MCT4332751.1"/>
    </source>
</evidence>
<evidence type="ECO:0000313" key="9">
    <source>
        <dbReference type="Proteomes" id="UP001320702"/>
    </source>
</evidence>
<dbReference type="RefSeq" id="WP_260276636.1">
    <property type="nucleotide sequence ID" value="NZ_JANAVZ010000004.1"/>
</dbReference>
<dbReference type="InterPro" id="IPR050833">
    <property type="entry name" value="Poly_Biosynth_Transport"/>
</dbReference>
<feature type="transmembrane region" description="Helical" evidence="7">
    <location>
        <begin position="202"/>
        <end position="220"/>
    </location>
</feature>
<evidence type="ECO:0000256" key="5">
    <source>
        <dbReference type="ARBA" id="ARBA00022989"/>
    </source>
</evidence>
<proteinExistence type="inferred from homology"/>
<dbReference type="EMBL" id="JANAVZ010000004">
    <property type="protein sequence ID" value="MCT4332751.1"/>
    <property type="molecule type" value="Genomic_DNA"/>
</dbReference>
<evidence type="ECO:0000256" key="7">
    <source>
        <dbReference type="SAM" id="Phobius"/>
    </source>
</evidence>
<keyword evidence="5 7" id="KW-1133">Transmembrane helix</keyword>
<feature type="transmembrane region" description="Helical" evidence="7">
    <location>
        <begin position="36"/>
        <end position="55"/>
    </location>
</feature>
<comment type="similarity">
    <text evidence="2">Belongs to the polysaccharide synthase family.</text>
</comment>
<evidence type="ECO:0000256" key="1">
    <source>
        <dbReference type="ARBA" id="ARBA00004651"/>
    </source>
</evidence>
<keyword evidence="4 7" id="KW-0812">Transmembrane</keyword>
<feature type="transmembrane region" description="Helical" evidence="7">
    <location>
        <begin position="317"/>
        <end position="337"/>
    </location>
</feature>
<keyword evidence="9" id="KW-1185">Reference proteome</keyword>
<evidence type="ECO:0000256" key="2">
    <source>
        <dbReference type="ARBA" id="ARBA00007430"/>
    </source>
</evidence>
<dbReference type="Proteomes" id="UP001320702">
    <property type="component" value="Unassembled WGS sequence"/>
</dbReference>
<feature type="transmembrane region" description="Helical" evidence="7">
    <location>
        <begin position="163"/>
        <end position="181"/>
    </location>
</feature>
<feature type="transmembrane region" description="Helical" evidence="7">
    <location>
        <begin position="133"/>
        <end position="157"/>
    </location>
</feature>
<evidence type="ECO:0000256" key="6">
    <source>
        <dbReference type="ARBA" id="ARBA00023136"/>
    </source>
</evidence>
<comment type="subcellular location">
    <subcellularLocation>
        <location evidence="1">Cell membrane</location>
        <topology evidence="1">Multi-pass membrane protein</topology>
    </subcellularLocation>
</comment>
<comment type="caution">
    <text evidence="8">The sequence shown here is derived from an EMBL/GenBank/DDBJ whole genome shotgun (WGS) entry which is preliminary data.</text>
</comment>
<feature type="transmembrane region" description="Helical" evidence="7">
    <location>
        <begin position="349"/>
        <end position="372"/>
    </location>
</feature>
<feature type="transmembrane region" description="Helical" evidence="7">
    <location>
        <begin position="408"/>
        <end position="426"/>
    </location>
</feature>
<dbReference type="PANTHER" id="PTHR30250:SF10">
    <property type="entry name" value="LIPOPOLYSACCHARIDE BIOSYNTHESIS PROTEIN WZXC"/>
    <property type="match status" value="1"/>
</dbReference>